<dbReference type="InterPro" id="IPR001890">
    <property type="entry name" value="RNA-binding_CRM"/>
</dbReference>
<keyword evidence="5" id="KW-1185">Reference proteome</keyword>
<dbReference type="Proteomes" id="UP000051315">
    <property type="component" value="Unassembled WGS sequence"/>
</dbReference>
<organism evidence="4 5">
    <name type="scientific">Lapidilactobacillus concavus DSM 17758</name>
    <dbReference type="NCBI Taxonomy" id="1423735"/>
    <lineage>
        <taxon>Bacteria</taxon>
        <taxon>Bacillati</taxon>
        <taxon>Bacillota</taxon>
        <taxon>Bacilli</taxon>
        <taxon>Lactobacillales</taxon>
        <taxon>Lactobacillaceae</taxon>
        <taxon>Lapidilactobacillus</taxon>
    </lineage>
</organism>
<gene>
    <name evidence="4" type="ORF">FC15_GL001064</name>
</gene>
<reference evidence="4 5" key="1">
    <citation type="journal article" date="2015" name="Genome Announc.">
        <title>Expanding the biotechnology potential of lactobacilli through comparative genomics of 213 strains and associated genera.</title>
        <authorList>
            <person name="Sun Z."/>
            <person name="Harris H.M."/>
            <person name="McCann A."/>
            <person name="Guo C."/>
            <person name="Argimon S."/>
            <person name="Zhang W."/>
            <person name="Yang X."/>
            <person name="Jeffery I.B."/>
            <person name="Cooney J.C."/>
            <person name="Kagawa T.F."/>
            <person name="Liu W."/>
            <person name="Song Y."/>
            <person name="Salvetti E."/>
            <person name="Wrobel A."/>
            <person name="Rasinkangas P."/>
            <person name="Parkhill J."/>
            <person name="Rea M.C."/>
            <person name="O'Sullivan O."/>
            <person name="Ritari J."/>
            <person name="Douillard F.P."/>
            <person name="Paul Ross R."/>
            <person name="Yang R."/>
            <person name="Briner A.E."/>
            <person name="Felis G.E."/>
            <person name="de Vos W.M."/>
            <person name="Barrangou R."/>
            <person name="Klaenhammer T.R."/>
            <person name="Caufield P.W."/>
            <person name="Cui Y."/>
            <person name="Zhang H."/>
            <person name="O'Toole P.W."/>
        </authorList>
    </citation>
    <scope>NUCLEOTIDE SEQUENCE [LARGE SCALE GENOMIC DNA]</scope>
    <source>
        <strain evidence="4 5">DSM 17758</strain>
    </source>
</reference>
<dbReference type="PANTHER" id="PTHR40065:SF3">
    <property type="entry name" value="RNA-BINDING PROTEIN YHBY"/>
    <property type="match status" value="1"/>
</dbReference>
<dbReference type="AlphaFoldDB" id="A0A0R1W086"/>
<evidence type="ECO:0000259" key="3">
    <source>
        <dbReference type="PROSITE" id="PS51295"/>
    </source>
</evidence>
<dbReference type="STRING" id="1423735.FC15_GL001064"/>
<protein>
    <recommendedName>
        <fullName evidence="3">CRM domain-containing protein</fullName>
    </recommendedName>
</protein>
<name>A0A0R1W086_9LACO</name>
<evidence type="ECO:0000313" key="5">
    <source>
        <dbReference type="Proteomes" id="UP000051315"/>
    </source>
</evidence>
<evidence type="ECO:0000256" key="2">
    <source>
        <dbReference type="PROSITE-ProRule" id="PRU00626"/>
    </source>
</evidence>
<dbReference type="OrthoDB" id="9797519at2"/>
<dbReference type="PATRIC" id="fig|1423735.3.peg.1106"/>
<dbReference type="SMART" id="SM01103">
    <property type="entry name" value="CRS1_YhbY"/>
    <property type="match status" value="1"/>
</dbReference>
<dbReference type="Gene3D" id="3.30.110.60">
    <property type="entry name" value="YhbY-like"/>
    <property type="match status" value="1"/>
</dbReference>
<dbReference type="InterPro" id="IPR051925">
    <property type="entry name" value="RNA-binding_domain"/>
</dbReference>
<evidence type="ECO:0000313" key="4">
    <source>
        <dbReference type="EMBL" id="KRM11297.1"/>
    </source>
</evidence>
<evidence type="ECO:0000256" key="1">
    <source>
        <dbReference type="ARBA" id="ARBA00022884"/>
    </source>
</evidence>
<dbReference type="RefSeq" id="WP_057823783.1">
    <property type="nucleotide sequence ID" value="NZ_AZFX01000029.1"/>
</dbReference>
<sequence length="104" mass="11887">MLTSKQKRFLKSRANRMRPSVHVGKNGVNEALLTDLRQNLETHELLKVNILQNSDLTPQDLKTTFEETMPSMTVVQVLGRVLTVFQPATKEKNRQISEEVKAIK</sequence>
<proteinExistence type="predicted"/>
<dbReference type="GO" id="GO:0003723">
    <property type="term" value="F:RNA binding"/>
    <property type="evidence" value="ECO:0007669"/>
    <property type="project" value="UniProtKB-UniRule"/>
</dbReference>
<keyword evidence="1 2" id="KW-0694">RNA-binding</keyword>
<dbReference type="SUPFAM" id="SSF75471">
    <property type="entry name" value="YhbY-like"/>
    <property type="match status" value="1"/>
</dbReference>
<dbReference type="InterPro" id="IPR035920">
    <property type="entry name" value="YhbY-like_sf"/>
</dbReference>
<feature type="domain" description="CRM" evidence="3">
    <location>
        <begin position="1"/>
        <end position="97"/>
    </location>
</feature>
<dbReference type="PROSITE" id="PS51295">
    <property type="entry name" value="CRM"/>
    <property type="match status" value="1"/>
</dbReference>
<dbReference type="Pfam" id="PF01985">
    <property type="entry name" value="CRS1_YhbY"/>
    <property type="match status" value="1"/>
</dbReference>
<accession>A0A0R1W086</accession>
<dbReference type="PANTHER" id="PTHR40065">
    <property type="entry name" value="RNA-BINDING PROTEIN YHBY"/>
    <property type="match status" value="1"/>
</dbReference>
<dbReference type="EMBL" id="AZFX01000029">
    <property type="protein sequence ID" value="KRM11297.1"/>
    <property type="molecule type" value="Genomic_DNA"/>
</dbReference>
<comment type="caution">
    <text evidence="4">The sequence shown here is derived from an EMBL/GenBank/DDBJ whole genome shotgun (WGS) entry which is preliminary data.</text>
</comment>